<feature type="binding site" evidence="9">
    <location>
        <position position="121"/>
    </location>
    <ligand>
        <name>substrate</name>
    </ligand>
</feature>
<evidence type="ECO:0000313" key="10">
    <source>
        <dbReference type="EMBL" id="MBC5661130.1"/>
    </source>
</evidence>
<dbReference type="GO" id="GO:0008176">
    <property type="term" value="F:tRNA (guanine(46)-N7)-methyltransferase activity"/>
    <property type="evidence" value="ECO:0007669"/>
    <property type="project" value="UniProtKB-UniRule"/>
</dbReference>
<dbReference type="InterPro" id="IPR055361">
    <property type="entry name" value="tRNA_methyltr_TrmB_bact"/>
</dbReference>
<dbReference type="SUPFAM" id="SSF53335">
    <property type="entry name" value="S-adenosyl-L-methionine-dependent methyltransferases"/>
    <property type="match status" value="1"/>
</dbReference>
<dbReference type="EC" id="2.1.1.33" evidence="9"/>
<proteinExistence type="inferred from homology"/>
<dbReference type="PANTHER" id="PTHR23417:SF14">
    <property type="entry name" value="PENTACOTRIPEPTIDE-REPEAT REGION OF PRORP DOMAIN-CONTAINING PROTEIN"/>
    <property type="match status" value="1"/>
</dbReference>
<dbReference type="InterPro" id="IPR029063">
    <property type="entry name" value="SAM-dependent_MTases_sf"/>
</dbReference>
<evidence type="ECO:0000256" key="7">
    <source>
        <dbReference type="ARBA" id="ARBA00060552"/>
    </source>
</evidence>
<organism evidence="10 11">
    <name type="scientific">Anaerosacchariphilus hominis</name>
    <dbReference type="NCBI Taxonomy" id="2763017"/>
    <lineage>
        <taxon>Bacteria</taxon>
        <taxon>Bacillati</taxon>
        <taxon>Bacillota</taxon>
        <taxon>Clostridia</taxon>
        <taxon>Lachnospirales</taxon>
        <taxon>Lachnospiraceae</taxon>
        <taxon>Anaerosacchariphilus</taxon>
    </lineage>
</organism>
<name>A0A923LFD4_9FIRM</name>
<dbReference type="Pfam" id="PF02390">
    <property type="entry name" value="Methyltransf_4"/>
    <property type="match status" value="1"/>
</dbReference>
<keyword evidence="5 9" id="KW-0949">S-adenosyl-L-methionine</keyword>
<evidence type="ECO:0000256" key="2">
    <source>
        <dbReference type="ARBA" id="ARBA00003015"/>
    </source>
</evidence>
<keyword evidence="11" id="KW-1185">Reference proteome</keyword>
<feature type="binding site" evidence="9">
    <location>
        <position position="153"/>
    </location>
    <ligand>
        <name>substrate</name>
    </ligand>
</feature>
<feature type="binding site" evidence="9">
    <location>
        <begin position="192"/>
        <end position="195"/>
    </location>
    <ligand>
        <name>substrate</name>
    </ligand>
</feature>
<feature type="binding site" evidence="9">
    <location>
        <position position="95"/>
    </location>
    <ligand>
        <name>S-adenosyl-L-methionine</name>
        <dbReference type="ChEBI" id="CHEBI:59789"/>
    </ligand>
</feature>
<evidence type="ECO:0000256" key="5">
    <source>
        <dbReference type="ARBA" id="ARBA00022691"/>
    </source>
</evidence>
<dbReference type="PANTHER" id="PTHR23417">
    <property type="entry name" value="3-DEOXY-D-MANNO-OCTULOSONIC-ACID TRANSFERASE/TRNA GUANINE-N 7 - -METHYLTRANSFERASE"/>
    <property type="match status" value="1"/>
</dbReference>
<dbReference type="NCBIfam" id="TIGR00091">
    <property type="entry name" value="tRNA (guanosine(46)-N7)-methyltransferase TrmB"/>
    <property type="match status" value="1"/>
</dbReference>
<dbReference type="InterPro" id="IPR003358">
    <property type="entry name" value="tRNA_(Gua-N-7)_MeTrfase_Trmb"/>
</dbReference>
<comment type="pathway">
    <text evidence="7 9">tRNA modification; N(7)-methylguanine-tRNA biosynthesis.</text>
</comment>
<comment type="caution">
    <text evidence="10">The sequence shown here is derived from an EMBL/GenBank/DDBJ whole genome shotgun (WGS) entry which is preliminary data.</text>
</comment>
<feature type="binding site" evidence="9">
    <location>
        <position position="117"/>
    </location>
    <ligand>
        <name>S-adenosyl-L-methionine</name>
        <dbReference type="ChEBI" id="CHEBI:59789"/>
    </ligand>
</feature>
<keyword evidence="4 9" id="KW-0808">Transferase</keyword>
<protein>
    <recommendedName>
        <fullName evidence="9">tRNA (guanine-N(7)-)-methyltransferase</fullName>
        <ecNumber evidence="9">2.1.1.33</ecNumber>
    </recommendedName>
    <alternativeName>
        <fullName evidence="9">tRNA (guanine(46)-N(7))-methyltransferase</fullName>
    </alternativeName>
    <alternativeName>
        <fullName evidence="9">tRNA(m7G46)-methyltransferase</fullName>
    </alternativeName>
</protein>
<evidence type="ECO:0000313" key="11">
    <source>
        <dbReference type="Proteomes" id="UP000649345"/>
    </source>
</evidence>
<evidence type="ECO:0000256" key="1">
    <source>
        <dbReference type="ARBA" id="ARBA00000142"/>
    </source>
</evidence>
<evidence type="ECO:0000256" key="8">
    <source>
        <dbReference type="ARBA" id="ARBA00060767"/>
    </source>
</evidence>
<evidence type="ECO:0000256" key="6">
    <source>
        <dbReference type="ARBA" id="ARBA00022694"/>
    </source>
</evidence>
<comment type="similarity">
    <text evidence="8 9">Belongs to the class I-like SAM-binding methyltransferase superfamily. TrmB family.</text>
</comment>
<dbReference type="RefSeq" id="WP_186871544.1">
    <property type="nucleotide sequence ID" value="NZ_JACOOR010000011.1"/>
</dbReference>
<feature type="binding site" evidence="9">
    <location>
        <position position="43"/>
    </location>
    <ligand>
        <name>S-adenosyl-L-methionine</name>
        <dbReference type="ChEBI" id="CHEBI:59789"/>
    </ligand>
</feature>
<dbReference type="AlphaFoldDB" id="A0A923LFD4"/>
<evidence type="ECO:0000256" key="9">
    <source>
        <dbReference type="HAMAP-Rule" id="MF_01057"/>
    </source>
</evidence>
<comment type="function">
    <text evidence="2 9">Catalyzes the formation of N(7)-methylguanine at position 46 (m7G46) in tRNA.</text>
</comment>
<dbReference type="GO" id="GO:0043527">
    <property type="term" value="C:tRNA methyltransferase complex"/>
    <property type="evidence" value="ECO:0007669"/>
    <property type="project" value="TreeGrafter"/>
</dbReference>
<dbReference type="Gene3D" id="3.40.50.150">
    <property type="entry name" value="Vaccinia Virus protein VP39"/>
    <property type="match status" value="1"/>
</dbReference>
<sequence length="212" mass="24414">MRLKHIKGAEEAIAASSLVIHDAKERKGKWQELFGNDHPIYIEIGMGKGQFLMELAKQNPQINYLGMERYSSVLLRALQKMEEEPLPNLYFLCEDAAELPEMFGKGELDRIYLNFSDPWPKARHARRRLTSTEFLGRYNQVLAPEGQVEFKTDNEALFDFSLESVEEAGWKLRGCSRDLHHDPSMNAGNIMTEYEEKFSSKGNPIYKLIAVR</sequence>
<feature type="binding site" evidence="9">
    <location>
        <position position="68"/>
    </location>
    <ligand>
        <name>S-adenosyl-L-methionine</name>
        <dbReference type="ChEBI" id="CHEBI:59789"/>
    </ligand>
</feature>
<accession>A0A923LFD4</accession>
<dbReference type="HAMAP" id="MF_01057">
    <property type="entry name" value="tRNA_methyltr_TrmB"/>
    <property type="match status" value="1"/>
</dbReference>
<keyword evidence="6 9" id="KW-0819">tRNA processing</keyword>
<comment type="catalytic activity">
    <reaction evidence="1 9">
        <text>guanosine(46) in tRNA + S-adenosyl-L-methionine = N(7)-methylguanosine(46) in tRNA + S-adenosyl-L-homocysteine</text>
        <dbReference type="Rhea" id="RHEA:42708"/>
        <dbReference type="Rhea" id="RHEA-COMP:10188"/>
        <dbReference type="Rhea" id="RHEA-COMP:10189"/>
        <dbReference type="ChEBI" id="CHEBI:57856"/>
        <dbReference type="ChEBI" id="CHEBI:59789"/>
        <dbReference type="ChEBI" id="CHEBI:74269"/>
        <dbReference type="ChEBI" id="CHEBI:74480"/>
        <dbReference type="EC" id="2.1.1.33"/>
    </reaction>
</comment>
<dbReference type="FunFam" id="3.40.50.150:FF:000035">
    <property type="entry name" value="tRNA (guanine-N(7)-)-methyltransferase"/>
    <property type="match status" value="1"/>
</dbReference>
<evidence type="ECO:0000256" key="3">
    <source>
        <dbReference type="ARBA" id="ARBA00022603"/>
    </source>
</evidence>
<dbReference type="Proteomes" id="UP000649345">
    <property type="component" value="Unassembled WGS sequence"/>
</dbReference>
<reference evidence="10" key="1">
    <citation type="submission" date="2020-08" db="EMBL/GenBank/DDBJ databases">
        <title>Genome public.</title>
        <authorList>
            <person name="Liu C."/>
            <person name="Sun Q."/>
        </authorList>
    </citation>
    <scope>NUCLEOTIDE SEQUENCE</scope>
    <source>
        <strain evidence="10">NSJ-68</strain>
    </source>
</reference>
<dbReference type="NCBIfam" id="NF001080">
    <property type="entry name" value="PRK00121.2-2"/>
    <property type="match status" value="1"/>
</dbReference>
<evidence type="ECO:0000256" key="4">
    <source>
        <dbReference type="ARBA" id="ARBA00022679"/>
    </source>
</evidence>
<dbReference type="PROSITE" id="PS51625">
    <property type="entry name" value="SAM_MT_TRMB"/>
    <property type="match status" value="1"/>
</dbReference>
<dbReference type="EMBL" id="JACOOR010000011">
    <property type="protein sequence ID" value="MBC5661130.1"/>
    <property type="molecule type" value="Genomic_DNA"/>
</dbReference>
<comment type="caution">
    <text evidence="9">Lacks conserved residue(s) required for the propagation of feature annotation.</text>
</comment>
<gene>
    <name evidence="9 10" type="primary">trmB</name>
    <name evidence="10" type="ORF">H8S44_15365</name>
</gene>
<keyword evidence="3 9" id="KW-0489">Methyltransferase</keyword>